<protein>
    <recommendedName>
        <fullName evidence="5">Legume lectin domain</fullName>
    </recommendedName>
</protein>
<keyword evidence="4" id="KW-1185">Reference proteome</keyword>
<evidence type="ECO:0000313" key="3">
    <source>
        <dbReference type="EMBL" id="OVA01892.1"/>
    </source>
</evidence>
<proteinExistence type="predicted"/>
<keyword evidence="1" id="KW-1133">Transmembrane helix</keyword>
<organism evidence="3 4">
    <name type="scientific">Macleaya cordata</name>
    <name type="common">Five-seeded plume-poppy</name>
    <name type="synonym">Bocconia cordata</name>
    <dbReference type="NCBI Taxonomy" id="56857"/>
    <lineage>
        <taxon>Eukaryota</taxon>
        <taxon>Viridiplantae</taxon>
        <taxon>Streptophyta</taxon>
        <taxon>Embryophyta</taxon>
        <taxon>Tracheophyta</taxon>
        <taxon>Spermatophyta</taxon>
        <taxon>Magnoliopsida</taxon>
        <taxon>Ranunculales</taxon>
        <taxon>Papaveraceae</taxon>
        <taxon>Papaveroideae</taxon>
        <taxon>Macleaya</taxon>
    </lineage>
</organism>
<dbReference type="OMA" id="RIGAMEN"/>
<keyword evidence="1" id="KW-0472">Membrane</keyword>
<dbReference type="STRING" id="56857.A0A200PUL9"/>
<gene>
    <name evidence="3" type="ORF">BVC80_9079g26</name>
</gene>
<dbReference type="GO" id="GO:0016020">
    <property type="term" value="C:membrane"/>
    <property type="evidence" value="ECO:0007669"/>
    <property type="project" value="TreeGrafter"/>
</dbReference>
<comment type="caution">
    <text evidence="3">The sequence shown here is derived from an EMBL/GenBank/DDBJ whole genome shotgun (WGS) entry which is preliminary data.</text>
</comment>
<feature type="transmembrane region" description="Helical" evidence="1">
    <location>
        <begin position="226"/>
        <end position="255"/>
    </location>
</feature>
<feature type="chain" id="PRO_5013346839" description="Legume lectin domain" evidence="2">
    <location>
        <begin position="26"/>
        <end position="302"/>
    </location>
</feature>
<evidence type="ECO:0008006" key="5">
    <source>
        <dbReference type="Google" id="ProtNLM"/>
    </source>
</evidence>
<dbReference type="PANTHER" id="PTHR33512">
    <property type="entry name" value="PROTEIN, PUTATIVE (DUF1191)-RELATED"/>
    <property type="match status" value="1"/>
</dbReference>
<dbReference type="AlphaFoldDB" id="A0A200PUL9"/>
<evidence type="ECO:0000256" key="1">
    <source>
        <dbReference type="SAM" id="Phobius"/>
    </source>
</evidence>
<dbReference type="PANTHER" id="PTHR33512:SF7">
    <property type="entry name" value="LEGUME LECTIN DOMAIN-CONTAINING PROTEIN"/>
    <property type="match status" value="1"/>
</dbReference>
<dbReference type="InParanoid" id="A0A200PUL9"/>
<keyword evidence="1" id="KW-0812">Transmembrane</keyword>
<reference evidence="3 4" key="1">
    <citation type="journal article" date="2017" name="Mol. Plant">
        <title>The Genome of Medicinal Plant Macleaya cordata Provides New Insights into Benzylisoquinoline Alkaloids Metabolism.</title>
        <authorList>
            <person name="Liu X."/>
            <person name="Liu Y."/>
            <person name="Huang P."/>
            <person name="Ma Y."/>
            <person name="Qing Z."/>
            <person name="Tang Q."/>
            <person name="Cao H."/>
            <person name="Cheng P."/>
            <person name="Zheng Y."/>
            <person name="Yuan Z."/>
            <person name="Zhou Y."/>
            <person name="Liu J."/>
            <person name="Tang Z."/>
            <person name="Zhuo Y."/>
            <person name="Zhang Y."/>
            <person name="Yu L."/>
            <person name="Huang J."/>
            <person name="Yang P."/>
            <person name="Peng Q."/>
            <person name="Zhang J."/>
            <person name="Jiang W."/>
            <person name="Zhang Z."/>
            <person name="Lin K."/>
            <person name="Ro D.K."/>
            <person name="Chen X."/>
            <person name="Xiong X."/>
            <person name="Shang Y."/>
            <person name="Huang S."/>
            <person name="Zeng J."/>
        </authorList>
    </citation>
    <scope>NUCLEOTIDE SEQUENCE [LARGE SCALE GENOMIC DNA]</scope>
    <source>
        <strain evidence="4">cv. BLH2017</strain>
        <tissue evidence="3">Root</tissue>
    </source>
</reference>
<dbReference type="InterPro" id="IPR010605">
    <property type="entry name" value="DUF1191"/>
</dbReference>
<keyword evidence="2" id="KW-0732">Signal</keyword>
<dbReference type="Proteomes" id="UP000195402">
    <property type="component" value="Unassembled WGS sequence"/>
</dbReference>
<dbReference type="EMBL" id="MVGT01004035">
    <property type="protein sequence ID" value="OVA01892.1"/>
    <property type="molecule type" value="Genomic_DNA"/>
</dbReference>
<feature type="signal peptide" evidence="2">
    <location>
        <begin position="1"/>
        <end position="25"/>
    </location>
</feature>
<name>A0A200PUL9_MACCD</name>
<sequence>MGFKTRWYILTVILFLSFFLSSSLGQSLNNFSADSLDALIQNYAFKALLDHNPHTGALYNAALPANLSGVEVSVVRLKSGSLWIRGANLSVFRIPPRVLTIPYEKRLAIVYQNLGNLSSQYYNVPGYSMVTPVVGFMAYNASNLDTINGITKLNLSVTGDPISIHFPLPEESTNSSLQCVRFNAGGSMDFSEMKLPNVCLTRDQGHFSVVVRSATPKGVLKGKDRLWMFLVIGFVLGIVGLILVGLVGFVVVKIVKMKRIGEMEREADEGEAFETIWVGSSRMPSAKIIRTTPMIENSEAAP</sequence>
<dbReference type="OrthoDB" id="768690at2759"/>
<evidence type="ECO:0000256" key="2">
    <source>
        <dbReference type="SAM" id="SignalP"/>
    </source>
</evidence>
<dbReference type="Pfam" id="PF06697">
    <property type="entry name" value="DUF1191"/>
    <property type="match status" value="1"/>
</dbReference>
<evidence type="ECO:0000313" key="4">
    <source>
        <dbReference type="Proteomes" id="UP000195402"/>
    </source>
</evidence>
<accession>A0A200PUL9</accession>